<keyword evidence="4" id="KW-0732">Signal</keyword>
<accession>A0A7J7CCN7</accession>
<proteinExistence type="inferred from homology"/>
<dbReference type="Gene3D" id="2.60.40.760">
    <property type="entry name" value="Expansin, cellulose-binding-like domain"/>
    <property type="match status" value="1"/>
</dbReference>
<evidence type="ECO:0000256" key="4">
    <source>
        <dbReference type="SAM" id="SignalP"/>
    </source>
</evidence>
<comment type="similarity">
    <text evidence="3">Belongs to the expansin family.</text>
</comment>
<dbReference type="GO" id="GO:0009653">
    <property type="term" value="P:anatomical structure morphogenesis"/>
    <property type="evidence" value="ECO:0007669"/>
    <property type="project" value="UniProtKB-ARBA"/>
</dbReference>
<evidence type="ECO:0000259" key="5">
    <source>
        <dbReference type="PROSITE" id="PS50842"/>
    </source>
</evidence>
<evidence type="ECO:0000256" key="1">
    <source>
        <dbReference type="ARBA" id="ARBA00004613"/>
    </source>
</evidence>
<feature type="domain" description="Expansin-like EG45" evidence="5">
    <location>
        <begin position="47"/>
        <end position="132"/>
    </location>
</feature>
<dbReference type="PRINTS" id="PR00829">
    <property type="entry name" value="LOLP1ALLERGN"/>
</dbReference>
<dbReference type="InterPro" id="IPR007117">
    <property type="entry name" value="Expansin_CBD"/>
</dbReference>
<dbReference type="PROSITE" id="PS50842">
    <property type="entry name" value="EXPANSIN_EG45"/>
    <property type="match status" value="1"/>
</dbReference>
<feature type="domain" description="Expansin-like CBD" evidence="6">
    <location>
        <begin position="145"/>
        <end position="228"/>
    </location>
</feature>
<dbReference type="GO" id="GO:0005576">
    <property type="term" value="C:extracellular region"/>
    <property type="evidence" value="ECO:0007669"/>
    <property type="project" value="UniProtKB-SubCell"/>
</dbReference>
<sequence>MAQLSLIALAIMIISLNVSINAQFHSTPNFAQAGATWYGPPEGAGSEGGACGYGGAVSKPPYYSMISAACSGKPVTVVITDECPGCTSEAVHFDLSGHAFGTMALPGQAQQLRNAGVLQIQYQRVACNWRGTKVTFVVDKGANPYSFETLAEYENGEGEVGFAELKQAGATAWQPMHPRPGSATWVIDSGSPLRAPYSIRLTAPDSKRTIEATNVIPYNWQAGQTYVSNINF</sequence>
<dbReference type="InterPro" id="IPR007112">
    <property type="entry name" value="Expansin/allergen_DPBB_dom"/>
</dbReference>
<protein>
    <submittedName>
        <fullName evidence="7">Expansin B2 BETA 1.4</fullName>
    </submittedName>
</protein>
<gene>
    <name evidence="7" type="ORF">HS088_TW18G00320</name>
</gene>
<dbReference type="EMBL" id="JAAARO010000018">
    <property type="protein sequence ID" value="KAF5731637.1"/>
    <property type="molecule type" value="Genomic_DNA"/>
</dbReference>
<evidence type="ECO:0000313" key="8">
    <source>
        <dbReference type="Proteomes" id="UP000593562"/>
    </source>
</evidence>
<dbReference type="InParanoid" id="A0A7J7CCN7"/>
<dbReference type="InterPro" id="IPR036749">
    <property type="entry name" value="Expansin_CBD_sf"/>
</dbReference>
<keyword evidence="2" id="KW-0964">Secreted</keyword>
<comment type="subcellular location">
    <subcellularLocation>
        <location evidence="1">Secreted</location>
    </subcellularLocation>
</comment>
<evidence type="ECO:0000313" key="7">
    <source>
        <dbReference type="EMBL" id="KAF5731637.1"/>
    </source>
</evidence>
<dbReference type="Pfam" id="PF01357">
    <property type="entry name" value="Expansin_C"/>
    <property type="match status" value="1"/>
</dbReference>
<dbReference type="InterPro" id="IPR036908">
    <property type="entry name" value="RlpA-like_sf"/>
</dbReference>
<dbReference type="SUPFAM" id="SSF50685">
    <property type="entry name" value="Barwin-like endoglucanases"/>
    <property type="match status" value="1"/>
</dbReference>
<keyword evidence="8" id="KW-1185">Reference proteome</keyword>
<dbReference type="SUPFAM" id="SSF49590">
    <property type="entry name" value="PHL pollen allergen"/>
    <property type="match status" value="1"/>
</dbReference>
<dbReference type="InterPro" id="IPR005795">
    <property type="entry name" value="LolPI"/>
</dbReference>
<dbReference type="AlphaFoldDB" id="A0A7J7CCN7"/>
<feature type="signal peptide" evidence="4">
    <location>
        <begin position="1"/>
        <end position="22"/>
    </location>
</feature>
<comment type="caution">
    <text evidence="7">The sequence shown here is derived from an EMBL/GenBank/DDBJ whole genome shotgun (WGS) entry which is preliminary data.</text>
</comment>
<name>A0A7J7CCN7_TRIWF</name>
<evidence type="ECO:0000259" key="6">
    <source>
        <dbReference type="PROSITE" id="PS50843"/>
    </source>
</evidence>
<dbReference type="PROSITE" id="PS50843">
    <property type="entry name" value="EXPANSIN_CBD"/>
    <property type="match status" value="1"/>
</dbReference>
<dbReference type="Proteomes" id="UP000593562">
    <property type="component" value="Unassembled WGS sequence"/>
</dbReference>
<reference evidence="7 8" key="1">
    <citation type="journal article" date="2020" name="Nat. Commun.">
        <title>Genome of Tripterygium wilfordii and identification of cytochrome P450 involved in triptolide biosynthesis.</title>
        <authorList>
            <person name="Tu L."/>
            <person name="Su P."/>
            <person name="Zhang Z."/>
            <person name="Gao L."/>
            <person name="Wang J."/>
            <person name="Hu T."/>
            <person name="Zhou J."/>
            <person name="Zhang Y."/>
            <person name="Zhao Y."/>
            <person name="Liu Y."/>
            <person name="Song Y."/>
            <person name="Tong Y."/>
            <person name="Lu Y."/>
            <person name="Yang J."/>
            <person name="Xu C."/>
            <person name="Jia M."/>
            <person name="Peters R.J."/>
            <person name="Huang L."/>
            <person name="Gao W."/>
        </authorList>
    </citation>
    <scope>NUCLEOTIDE SEQUENCE [LARGE SCALE GENOMIC DNA]</scope>
    <source>
        <strain evidence="8">cv. XIE 37</strain>
        <tissue evidence="7">Leaf</tissue>
    </source>
</reference>
<evidence type="ECO:0000256" key="2">
    <source>
        <dbReference type="ARBA" id="ARBA00022525"/>
    </source>
</evidence>
<feature type="chain" id="PRO_5029516911" evidence="4">
    <location>
        <begin position="23"/>
        <end position="232"/>
    </location>
</feature>
<dbReference type="PRINTS" id="PR01225">
    <property type="entry name" value="EXPANSNFAMLY"/>
</dbReference>
<dbReference type="InterPro" id="IPR007118">
    <property type="entry name" value="Expan_Lol_pI"/>
</dbReference>
<dbReference type="InterPro" id="IPR009009">
    <property type="entry name" value="RlpA-like_DPBB"/>
</dbReference>
<evidence type="ECO:0000256" key="3">
    <source>
        <dbReference type="RuleBase" id="RU003460"/>
    </source>
</evidence>
<dbReference type="Pfam" id="PF03330">
    <property type="entry name" value="DPBB_1"/>
    <property type="match status" value="1"/>
</dbReference>
<dbReference type="Gene3D" id="2.40.40.10">
    <property type="entry name" value="RlpA-like domain"/>
    <property type="match status" value="2"/>
</dbReference>
<organism evidence="7 8">
    <name type="scientific">Tripterygium wilfordii</name>
    <name type="common">Thunder God vine</name>
    <dbReference type="NCBI Taxonomy" id="458696"/>
    <lineage>
        <taxon>Eukaryota</taxon>
        <taxon>Viridiplantae</taxon>
        <taxon>Streptophyta</taxon>
        <taxon>Embryophyta</taxon>
        <taxon>Tracheophyta</taxon>
        <taxon>Spermatophyta</taxon>
        <taxon>Magnoliopsida</taxon>
        <taxon>eudicotyledons</taxon>
        <taxon>Gunneridae</taxon>
        <taxon>Pentapetalae</taxon>
        <taxon>rosids</taxon>
        <taxon>fabids</taxon>
        <taxon>Celastrales</taxon>
        <taxon>Celastraceae</taxon>
        <taxon>Tripterygium</taxon>
    </lineage>
</organism>
<dbReference type="PANTHER" id="PTHR31692">
    <property type="entry name" value="EXPANSIN-B3"/>
    <property type="match status" value="1"/>
</dbReference>
<dbReference type="PANTHER" id="PTHR31692:SF56">
    <property type="entry name" value="EXPANSIN-B2-RELATED"/>
    <property type="match status" value="1"/>
</dbReference>